<organism evidence="1 2">
    <name type="scientific">Actinokineospora auranticolor</name>
    <dbReference type="NCBI Taxonomy" id="155976"/>
    <lineage>
        <taxon>Bacteria</taxon>
        <taxon>Bacillati</taxon>
        <taxon>Actinomycetota</taxon>
        <taxon>Actinomycetes</taxon>
        <taxon>Pseudonocardiales</taxon>
        <taxon>Pseudonocardiaceae</taxon>
        <taxon>Actinokineospora</taxon>
    </lineage>
</organism>
<protein>
    <submittedName>
        <fullName evidence="1">Uncharacterized protein</fullName>
    </submittedName>
</protein>
<dbReference type="AlphaFoldDB" id="A0A2S6GWZ0"/>
<sequence length="160" mass="18395">MTGSTARSDLLDEVERHWAALLDGRLTRDEVDRWAARWHTDDRAAPEPLAVWALDLLHGVDLPDLDGGFLFADEQVADWFAEFRRLRAEAPPGLAAIGERLVDLVEGRAERDAVAHWARYWCDHSARPFTEAERRLLQVLTQAQEHSDEQFREWLAGTRR</sequence>
<gene>
    <name evidence="1" type="ORF">CLV40_103339</name>
</gene>
<dbReference type="RefSeq" id="WP_181043367.1">
    <property type="nucleotide sequence ID" value="NZ_CP154825.1"/>
</dbReference>
<evidence type="ECO:0000313" key="1">
    <source>
        <dbReference type="EMBL" id="PPK69729.1"/>
    </source>
</evidence>
<dbReference type="Proteomes" id="UP000239203">
    <property type="component" value="Unassembled WGS sequence"/>
</dbReference>
<accession>A0A2S6GWZ0</accession>
<evidence type="ECO:0000313" key="2">
    <source>
        <dbReference type="Proteomes" id="UP000239203"/>
    </source>
</evidence>
<dbReference type="EMBL" id="PTIX01000003">
    <property type="protein sequence ID" value="PPK69729.1"/>
    <property type="molecule type" value="Genomic_DNA"/>
</dbReference>
<name>A0A2S6GWZ0_9PSEU</name>
<proteinExistence type="predicted"/>
<keyword evidence="2" id="KW-1185">Reference proteome</keyword>
<reference evidence="1 2" key="1">
    <citation type="submission" date="2018-02" db="EMBL/GenBank/DDBJ databases">
        <title>Genomic Encyclopedia of Archaeal and Bacterial Type Strains, Phase II (KMG-II): from individual species to whole genera.</title>
        <authorList>
            <person name="Goeker M."/>
        </authorList>
    </citation>
    <scope>NUCLEOTIDE SEQUENCE [LARGE SCALE GENOMIC DNA]</scope>
    <source>
        <strain evidence="1 2">YU 961-1</strain>
    </source>
</reference>
<comment type="caution">
    <text evidence="1">The sequence shown here is derived from an EMBL/GenBank/DDBJ whole genome shotgun (WGS) entry which is preliminary data.</text>
</comment>